<proteinExistence type="predicted"/>
<evidence type="ECO:0000256" key="3">
    <source>
        <dbReference type="ARBA" id="ARBA00022958"/>
    </source>
</evidence>
<dbReference type="AlphaFoldDB" id="A0A392QMI8"/>
<dbReference type="Pfam" id="PF23259">
    <property type="entry name" value="CHX17_C"/>
    <property type="match status" value="1"/>
</dbReference>
<reference evidence="6 7" key="1">
    <citation type="journal article" date="2018" name="Front. Plant Sci.">
        <title>Red Clover (Trifolium pratense) and Zigzag Clover (T. medium) - A Picture of Genomic Similarities and Differences.</title>
        <authorList>
            <person name="Dluhosova J."/>
            <person name="Istvanek J."/>
            <person name="Nedelnik J."/>
            <person name="Repkova J."/>
        </authorList>
    </citation>
    <scope>NUCLEOTIDE SEQUENCE [LARGE SCALE GENOMIC DNA]</scope>
    <source>
        <strain evidence="7">cv. 10/8</strain>
        <tissue evidence="6">Leaf</tissue>
    </source>
</reference>
<dbReference type="PANTHER" id="PTHR32468:SF81">
    <property type="entry name" value="CATION_H(+) ANTIPORTER 19"/>
    <property type="match status" value="1"/>
</dbReference>
<evidence type="ECO:0000313" key="7">
    <source>
        <dbReference type="Proteomes" id="UP000265520"/>
    </source>
</evidence>
<keyword evidence="1" id="KW-0813">Transport</keyword>
<dbReference type="InterPro" id="IPR057290">
    <property type="entry name" value="CHX17_C"/>
</dbReference>
<dbReference type="EMBL" id="LXQA010148279">
    <property type="protein sequence ID" value="MCI25623.1"/>
    <property type="molecule type" value="Genomic_DNA"/>
</dbReference>
<keyword evidence="3" id="KW-0630">Potassium</keyword>
<evidence type="ECO:0000313" key="6">
    <source>
        <dbReference type="EMBL" id="MCI25623.1"/>
    </source>
</evidence>
<dbReference type="GO" id="GO:0006885">
    <property type="term" value="P:regulation of pH"/>
    <property type="evidence" value="ECO:0007669"/>
    <property type="project" value="TreeGrafter"/>
</dbReference>
<evidence type="ECO:0000256" key="4">
    <source>
        <dbReference type="ARBA" id="ARBA00023065"/>
    </source>
</evidence>
<comment type="caution">
    <text evidence="6">The sequence shown here is derived from an EMBL/GenBank/DDBJ whole genome shotgun (WGS) entry which is preliminary data.</text>
</comment>
<sequence>MIDDIDGSSHDGNQDEQLWTEFHNAKSMNEESIKYQEKLVESKSDIEAALKELSRSNLILVGRMPSVAPLVGKSDSPELGPVGSYMASSSFSNSASILVIQQYNSSTDIHPLVMEEFDCPEMPDTPRNN</sequence>
<dbReference type="GO" id="GO:0098662">
    <property type="term" value="P:inorganic cation transmembrane transport"/>
    <property type="evidence" value="ECO:0007669"/>
    <property type="project" value="TreeGrafter"/>
</dbReference>
<evidence type="ECO:0000256" key="1">
    <source>
        <dbReference type="ARBA" id="ARBA00022448"/>
    </source>
</evidence>
<dbReference type="GO" id="GO:0012505">
    <property type="term" value="C:endomembrane system"/>
    <property type="evidence" value="ECO:0007669"/>
    <property type="project" value="TreeGrafter"/>
</dbReference>
<keyword evidence="2" id="KW-0633">Potassium transport</keyword>
<organism evidence="6 7">
    <name type="scientific">Trifolium medium</name>
    <dbReference type="NCBI Taxonomy" id="97028"/>
    <lineage>
        <taxon>Eukaryota</taxon>
        <taxon>Viridiplantae</taxon>
        <taxon>Streptophyta</taxon>
        <taxon>Embryophyta</taxon>
        <taxon>Tracheophyta</taxon>
        <taxon>Spermatophyta</taxon>
        <taxon>Magnoliopsida</taxon>
        <taxon>eudicotyledons</taxon>
        <taxon>Gunneridae</taxon>
        <taxon>Pentapetalae</taxon>
        <taxon>rosids</taxon>
        <taxon>fabids</taxon>
        <taxon>Fabales</taxon>
        <taxon>Fabaceae</taxon>
        <taxon>Papilionoideae</taxon>
        <taxon>50 kb inversion clade</taxon>
        <taxon>NPAAA clade</taxon>
        <taxon>Hologalegina</taxon>
        <taxon>IRL clade</taxon>
        <taxon>Trifolieae</taxon>
        <taxon>Trifolium</taxon>
    </lineage>
</organism>
<name>A0A392QMI8_9FABA</name>
<accession>A0A392QMI8</accession>
<feature type="domain" description="Cation/H(+) antiporter C-terminal" evidence="5">
    <location>
        <begin position="22"/>
        <end position="104"/>
    </location>
</feature>
<dbReference type="InterPro" id="IPR050794">
    <property type="entry name" value="CPA2_transporter"/>
</dbReference>
<dbReference type="PANTHER" id="PTHR32468">
    <property type="entry name" value="CATION/H + ANTIPORTER"/>
    <property type="match status" value="1"/>
</dbReference>
<keyword evidence="4" id="KW-0406">Ion transport</keyword>
<protein>
    <submittedName>
        <fullName evidence="6">Cation/H(+) antiporter 19-like</fullName>
    </submittedName>
</protein>
<dbReference type="GO" id="GO:0006813">
    <property type="term" value="P:potassium ion transport"/>
    <property type="evidence" value="ECO:0007669"/>
    <property type="project" value="UniProtKB-KW"/>
</dbReference>
<dbReference type="Proteomes" id="UP000265520">
    <property type="component" value="Unassembled WGS sequence"/>
</dbReference>
<evidence type="ECO:0000256" key="2">
    <source>
        <dbReference type="ARBA" id="ARBA00022538"/>
    </source>
</evidence>
<evidence type="ECO:0000259" key="5">
    <source>
        <dbReference type="Pfam" id="PF23259"/>
    </source>
</evidence>
<keyword evidence="7" id="KW-1185">Reference proteome</keyword>